<feature type="signal peptide" evidence="2">
    <location>
        <begin position="1"/>
        <end position="15"/>
    </location>
</feature>
<evidence type="ECO:0000256" key="2">
    <source>
        <dbReference type="SAM" id="SignalP"/>
    </source>
</evidence>
<keyword evidence="2" id="KW-0732">Signal</keyword>
<reference evidence="3" key="1">
    <citation type="submission" date="2018-11" db="EMBL/GenBank/DDBJ databases">
        <authorList>
            <consortium name="Pathogen Informatics"/>
        </authorList>
    </citation>
    <scope>NUCLEOTIDE SEQUENCE</scope>
</reference>
<evidence type="ECO:0000313" key="3">
    <source>
        <dbReference type="EMBL" id="VEL41888.1"/>
    </source>
</evidence>
<organism evidence="3 4">
    <name type="scientific">Protopolystoma xenopodis</name>
    <dbReference type="NCBI Taxonomy" id="117903"/>
    <lineage>
        <taxon>Eukaryota</taxon>
        <taxon>Metazoa</taxon>
        <taxon>Spiralia</taxon>
        <taxon>Lophotrochozoa</taxon>
        <taxon>Platyhelminthes</taxon>
        <taxon>Monogenea</taxon>
        <taxon>Polyopisthocotylea</taxon>
        <taxon>Polystomatidea</taxon>
        <taxon>Polystomatidae</taxon>
        <taxon>Protopolystoma</taxon>
    </lineage>
</organism>
<evidence type="ECO:0000313" key="4">
    <source>
        <dbReference type="Proteomes" id="UP000784294"/>
    </source>
</evidence>
<dbReference type="OrthoDB" id="195736at2759"/>
<name>A0A3S5CVB0_9PLAT</name>
<keyword evidence="4" id="KW-1185">Reference proteome</keyword>
<protein>
    <submittedName>
        <fullName evidence="3">Uncharacterized protein</fullName>
    </submittedName>
</protein>
<dbReference type="Proteomes" id="UP000784294">
    <property type="component" value="Unassembled WGS sequence"/>
</dbReference>
<dbReference type="AlphaFoldDB" id="A0A3S5CVB0"/>
<comment type="caution">
    <text evidence="3">The sequence shown here is derived from an EMBL/GenBank/DDBJ whole genome shotgun (WGS) entry which is preliminary data.</text>
</comment>
<proteinExistence type="predicted"/>
<gene>
    <name evidence="3" type="ORF">PXEA_LOCUS35328</name>
</gene>
<accession>A0A3S5CVB0</accession>
<feature type="region of interest" description="Disordered" evidence="1">
    <location>
        <begin position="76"/>
        <end position="96"/>
    </location>
</feature>
<feature type="chain" id="PRO_5018629858" evidence="2">
    <location>
        <begin position="16"/>
        <end position="96"/>
    </location>
</feature>
<sequence length="96" mass="10436">MAIFLFLRLAAYSASVLHRIGHNKPADYRRRLSAELRQSLFDGGILSAEPANGVSQPPHLNDSSLRYASPKPLNSIEAMLNSAQSPPGHPLQDETG</sequence>
<dbReference type="EMBL" id="CAAALY010271512">
    <property type="protein sequence ID" value="VEL41888.1"/>
    <property type="molecule type" value="Genomic_DNA"/>
</dbReference>
<evidence type="ECO:0000256" key="1">
    <source>
        <dbReference type="SAM" id="MobiDB-lite"/>
    </source>
</evidence>